<dbReference type="AlphaFoldDB" id="A0A0A9WN80"/>
<protein>
    <submittedName>
        <fullName evidence="2">SWI/SNF complex subunit SWI3D</fullName>
    </submittedName>
</protein>
<feature type="compositionally biased region" description="Polar residues" evidence="1">
    <location>
        <begin position="288"/>
        <end position="303"/>
    </location>
</feature>
<feature type="non-terminal residue" evidence="2">
    <location>
        <position position="517"/>
    </location>
</feature>
<organism evidence="2">
    <name type="scientific">Lygus hesperus</name>
    <name type="common">Western plant bug</name>
    <dbReference type="NCBI Taxonomy" id="30085"/>
    <lineage>
        <taxon>Eukaryota</taxon>
        <taxon>Metazoa</taxon>
        <taxon>Ecdysozoa</taxon>
        <taxon>Arthropoda</taxon>
        <taxon>Hexapoda</taxon>
        <taxon>Insecta</taxon>
        <taxon>Pterygota</taxon>
        <taxon>Neoptera</taxon>
        <taxon>Paraneoptera</taxon>
        <taxon>Hemiptera</taxon>
        <taxon>Heteroptera</taxon>
        <taxon>Panheteroptera</taxon>
        <taxon>Cimicomorpha</taxon>
        <taxon>Miridae</taxon>
        <taxon>Mirini</taxon>
        <taxon>Lygus</taxon>
    </lineage>
</organism>
<evidence type="ECO:0000313" key="2">
    <source>
        <dbReference type="EMBL" id="JAG09204.1"/>
    </source>
</evidence>
<dbReference type="EMBL" id="GBHO01034400">
    <property type="protein sequence ID" value="JAG09204.1"/>
    <property type="molecule type" value="Transcribed_RNA"/>
</dbReference>
<feature type="compositionally biased region" description="Basic and acidic residues" evidence="1">
    <location>
        <begin position="242"/>
        <end position="270"/>
    </location>
</feature>
<sequence>MPSSINGSNYQTKEALLVDEKRFRKQYPPIAEGNNFHSKSPNIIPNANNNLVSNNVNYYHNMAPLEAYNNCRGSSTTAPERGNKRRRSPNGINYLSKQPPMAVGKYYQSRLPSRADDTVVTPNMSKGNNNLSIPPPLPQARNFRLITPPLTLQPFPKLQLPTFDPCRTSGTQCCSHVPRCINHQGHNICNHGNHCKTCLIICENNPKPPYFDRFPGFKGTGFYGNKFNTFQPQMLNTFAVSPEHKDENKKDKKGRKEKEEKKKTSSDKVTKSSTSTGRESLSPFKDGQSLSTNNSPNLSQTTAQEDRESKPKLDISRNEQSQNLESKKDTIKSKANPEKNYDEVGDKPSARGPRDENSVGDTSPARKPSHANVARPSTPKNAGFGQPSRDAPQNNENAKMSSQGSKSKEDVVEPSKRPDTDRKQDGHCTCCKCKSNKETVDNAALFLNPCYCNSQEPNVNRPIFQFFANPAPLNCNCQHKSEGVQKSRSDQKRDSQDAETQTAKKPEPHRSADQMTP</sequence>
<gene>
    <name evidence="2" type="primary">SWI3D</name>
    <name evidence="2" type="ORF">CM83_47137</name>
</gene>
<feature type="region of interest" description="Disordered" evidence="1">
    <location>
        <begin position="477"/>
        <end position="517"/>
    </location>
</feature>
<reference evidence="2" key="2">
    <citation type="submission" date="2014-07" db="EMBL/GenBank/DDBJ databases">
        <authorList>
            <person name="Hull J."/>
        </authorList>
    </citation>
    <scope>NUCLEOTIDE SEQUENCE</scope>
</reference>
<accession>A0A0A9WN80</accession>
<proteinExistence type="predicted"/>
<feature type="compositionally biased region" description="Basic and acidic residues" evidence="1">
    <location>
        <begin position="479"/>
        <end position="517"/>
    </location>
</feature>
<feature type="compositionally biased region" description="Polar residues" evidence="1">
    <location>
        <begin position="391"/>
        <end position="405"/>
    </location>
</feature>
<feature type="region of interest" description="Disordered" evidence="1">
    <location>
        <begin position="237"/>
        <end position="431"/>
    </location>
</feature>
<feature type="region of interest" description="Disordered" evidence="1">
    <location>
        <begin position="70"/>
        <end position="97"/>
    </location>
</feature>
<feature type="compositionally biased region" description="Basic and acidic residues" evidence="1">
    <location>
        <begin position="304"/>
        <end position="317"/>
    </location>
</feature>
<feature type="compositionally biased region" description="Basic and acidic residues" evidence="1">
    <location>
        <begin position="406"/>
        <end position="426"/>
    </location>
</feature>
<feature type="compositionally biased region" description="Basic and acidic residues" evidence="1">
    <location>
        <begin position="325"/>
        <end position="357"/>
    </location>
</feature>
<evidence type="ECO:0000256" key="1">
    <source>
        <dbReference type="SAM" id="MobiDB-lite"/>
    </source>
</evidence>
<name>A0A0A9WN80_LYGHE</name>
<reference evidence="2" key="1">
    <citation type="journal article" date="2014" name="PLoS ONE">
        <title>Transcriptome-Based Identification of ABC Transporters in the Western Tarnished Plant Bug Lygus hesperus.</title>
        <authorList>
            <person name="Hull J.J."/>
            <person name="Chaney K."/>
            <person name="Geib S.M."/>
            <person name="Fabrick J.A."/>
            <person name="Brent C.S."/>
            <person name="Walsh D."/>
            <person name="Lavine L.C."/>
        </authorList>
    </citation>
    <scope>NUCLEOTIDE SEQUENCE</scope>
</reference>